<dbReference type="PROSITE" id="PS51996">
    <property type="entry name" value="TR_MART"/>
    <property type="match status" value="1"/>
</dbReference>
<dbReference type="InterPro" id="IPR019734">
    <property type="entry name" value="TPR_rpt"/>
</dbReference>
<feature type="repeat" description="TPR" evidence="3">
    <location>
        <begin position="829"/>
        <end position="862"/>
    </location>
</feature>
<evidence type="ECO:0000313" key="8">
    <source>
        <dbReference type="Proteomes" id="UP000663852"/>
    </source>
</evidence>
<dbReference type="AlphaFoldDB" id="A0A815D5M8"/>
<dbReference type="Pfam" id="PF13374">
    <property type="entry name" value="TPR_10"/>
    <property type="match status" value="2"/>
</dbReference>
<protein>
    <recommendedName>
        <fullName evidence="4">ADP ribosyltransferase domain-containing protein</fullName>
    </recommendedName>
</protein>
<feature type="domain" description="ADP ribosyltransferase" evidence="4">
    <location>
        <begin position="236"/>
        <end position="401"/>
    </location>
</feature>
<evidence type="ECO:0000256" key="3">
    <source>
        <dbReference type="PROSITE-ProRule" id="PRU00339"/>
    </source>
</evidence>
<dbReference type="SUPFAM" id="SSF48452">
    <property type="entry name" value="TPR-like"/>
    <property type="match status" value="3"/>
</dbReference>
<dbReference type="Gene3D" id="3.90.176.10">
    <property type="entry name" value="Toxin ADP-ribosyltransferase, Chain A, domain 1"/>
    <property type="match status" value="1"/>
</dbReference>
<gene>
    <name evidence="6" type="ORF">EDS130_LOCUS30361</name>
    <name evidence="5" type="ORF">XAT740_LOCUS15436</name>
</gene>
<evidence type="ECO:0000313" key="5">
    <source>
        <dbReference type="EMBL" id="CAF1044358.1"/>
    </source>
</evidence>
<evidence type="ECO:0000256" key="2">
    <source>
        <dbReference type="ARBA" id="ARBA00022803"/>
    </source>
</evidence>
<dbReference type="Proteomes" id="UP000663828">
    <property type="component" value="Unassembled WGS sequence"/>
</dbReference>
<proteinExistence type="predicted"/>
<dbReference type="Pfam" id="PF03496">
    <property type="entry name" value="ADPrib_exo_Tox"/>
    <property type="match status" value="1"/>
</dbReference>
<keyword evidence="1" id="KW-0677">Repeat</keyword>
<dbReference type="SUPFAM" id="SSF56399">
    <property type="entry name" value="ADP-ribosylation"/>
    <property type="match status" value="1"/>
</dbReference>
<dbReference type="PROSITE" id="PS50293">
    <property type="entry name" value="TPR_REGION"/>
    <property type="match status" value="4"/>
</dbReference>
<name>A0A815D5M8_ADIRI</name>
<dbReference type="GO" id="GO:0005576">
    <property type="term" value="C:extracellular region"/>
    <property type="evidence" value="ECO:0007669"/>
    <property type="project" value="InterPro"/>
</dbReference>
<accession>A0A815D5M8</accession>
<dbReference type="InterPro" id="IPR011990">
    <property type="entry name" value="TPR-like_helical_dom_sf"/>
</dbReference>
<reference evidence="6" key="1">
    <citation type="submission" date="2021-02" db="EMBL/GenBank/DDBJ databases">
        <authorList>
            <person name="Nowell W R."/>
        </authorList>
    </citation>
    <scope>NUCLEOTIDE SEQUENCE</scope>
</reference>
<feature type="repeat" description="TPR" evidence="3">
    <location>
        <begin position="535"/>
        <end position="568"/>
    </location>
</feature>
<feature type="repeat" description="TPR" evidence="3">
    <location>
        <begin position="787"/>
        <end position="820"/>
    </location>
</feature>
<dbReference type="Pfam" id="PF13424">
    <property type="entry name" value="TPR_12"/>
    <property type="match status" value="3"/>
</dbReference>
<feature type="repeat" description="TPR" evidence="3">
    <location>
        <begin position="619"/>
        <end position="652"/>
    </location>
</feature>
<organism evidence="6 8">
    <name type="scientific">Adineta ricciae</name>
    <name type="common">Rotifer</name>
    <dbReference type="NCBI Taxonomy" id="249248"/>
    <lineage>
        <taxon>Eukaryota</taxon>
        <taxon>Metazoa</taxon>
        <taxon>Spiralia</taxon>
        <taxon>Gnathifera</taxon>
        <taxon>Rotifera</taxon>
        <taxon>Eurotatoria</taxon>
        <taxon>Bdelloidea</taxon>
        <taxon>Adinetida</taxon>
        <taxon>Adinetidae</taxon>
        <taxon>Adineta</taxon>
    </lineage>
</organism>
<evidence type="ECO:0000313" key="6">
    <source>
        <dbReference type="EMBL" id="CAF1296286.1"/>
    </source>
</evidence>
<dbReference type="PANTHER" id="PTHR45641">
    <property type="entry name" value="TETRATRICOPEPTIDE REPEAT PROTEIN (AFU_ORTHOLOGUE AFUA_6G03870)"/>
    <property type="match status" value="1"/>
</dbReference>
<dbReference type="OrthoDB" id="626167at2759"/>
<dbReference type="PANTHER" id="PTHR45641:SF1">
    <property type="entry name" value="AAA+ ATPASE DOMAIN-CONTAINING PROTEIN"/>
    <property type="match status" value="1"/>
</dbReference>
<dbReference type="SMART" id="SM00028">
    <property type="entry name" value="TPR"/>
    <property type="match status" value="10"/>
</dbReference>
<dbReference type="EMBL" id="CAJNOR010000953">
    <property type="protein sequence ID" value="CAF1044358.1"/>
    <property type="molecule type" value="Genomic_DNA"/>
</dbReference>
<keyword evidence="2 3" id="KW-0802">TPR repeat</keyword>
<evidence type="ECO:0000256" key="1">
    <source>
        <dbReference type="ARBA" id="ARBA00022737"/>
    </source>
</evidence>
<dbReference type="EMBL" id="CAJNOJ010000212">
    <property type="protein sequence ID" value="CAF1296286.1"/>
    <property type="molecule type" value="Genomic_DNA"/>
</dbReference>
<evidence type="ECO:0000259" key="4">
    <source>
        <dbReference type="Pfam" id="PF03496"/>
    </source>
</evidence>
<dbReference type="InterPro" id="IPR003540">
    <property type="entry name" value="ADP-ribosyltransferase"/>
</dbReference>
<evidence type="ECO:0000313" key="7">
    <source>
        <dbReference type="Proteomes" id="UP000663828"/>
    </source>
</evidence>
<dbReference type="Proteomes" id="UP000663852">
    <property type="component" value="Unassembled WGS sequence"/>
</dbReference>
<feature type="repeat" description="TPR" evidence="3">
    <location>
        <begin position="661"/>
        <end position="694"/>
    </location>
</feature>
<feature type="repeat" description="TPR" evidence="3">
    <location>
        <begin position="745"/>
        <end position="778"/>
    </location>
</feature>
<dbReference type="Gene3D" id="1.25.40.10">
    <property type="entry name" value="Tetratricopeptide repeat domain"/>
    <property type="match status" value="4"/>
</dbReference>
<feature type="repeat" description="TPR" evidence="3">
    <location>
        <begin position="577"/>
        <end position="610"/>
    </location>
</feature>
<comment type="caution">
    <text evidence="6">The sequence shown here is derived from an EMBL/GenBank/DDBJ whole genome shotgun (WGS) entry which is preliminary data.</text>
</comment>
<dbReference type="PROSITE" id="PS50005">
    <property type="entry name" value="TPR"/>
    <property type="match status" value="8"/>
</dbReference>
<keyword evidence="7" id="KW-1185">Reference proteome</keyword>
<sequence length="957" mass="109099">MESWKLPKTNSSSNTEKVKQFQYINNDNDIIQRRFNFQKTQDTIFIWLKTNDTNCQDSIQQLQQIVSSVNIFDDSDECVDYITNITDNRVCLIIATSLAQYTIPCIHELSHLHYIFVFGNSTTYDNEWKKEWSKVTDVFTEVTILCKALKQLSHQCQQNDIPISFVMPGEKLNKLDPSFMYTQIMKDILLTIEYKEEHIKEYCNYCCDIYADKPQTLISIRQFEYEYNKKSPVWCYSYYDFLYPMLNRSLRVMDGDIIRQMGFFITDLHRNIEQLHKEQYAANSSNESFTVYRGQALSKPKFDQLIKAKRGLISFNNFLSTSRDCAVAQMFGESNAVIPDHVGVIFVMKIVPTQSTTPFASIHTMSNYQDEKEILFSMHTIFRINEIESIGDGNRIYKVDLSLTSDNDNDLYELTQFIKQESYLHGQNWFRLAQLLIDVGQQNAAEPISQSLLNDNFSNHEAQKISNQLGTIKLEQGKYSEALALYQEVFSNRIASFSPSYPSSTAPYTNMGQVHDEEILMIPAESLPPNLPGLADSYTNMGLVHYRMGNYASALEYHRKALMIKRKLFSPNHSSLAATYTNIGVVHREMGNYVGALECHETALAIQAESLPPNHPSMAASYTNIGVVYREMGNFTSALECHTKALAIEAESLPLNHPTLAASYTNIGVVYHDMGNYANALEYHEKALAIRTELLPSKHPSLADSYTNIGLVHREMGNYVSALEYQRKALAIKNESLPLKHPSLADSYTNIGLVHQGMGDYTSALEYHEKALAIKRESLPPSLANIADSYTNIGLIYHEMGNYTSALEYHEKALAIKNKSLSPNHLSVAASYVNIGMTYRELGNCVSALEYHEKALAIQLKLLPPNHPSLAISYVNIGLVYENMSDLLKERCYFEKGLGIWRNILPEDDSRVIAVCEKLGYVYVKEGKHGNVLIFCPDSFEVKEERKYFIKRRLRSS</sequence>
<feature type="repeat" description="TPR" evidence="3">
    <location>
        <begin position="703"/>
        <end position="736"/>
    </location>
</feature>